<dbReference type="Proteomes" id="UP000621560">
    <property type="component" value="Unassembled WGS sequence"/>
</dbReference>
<keyword evidence="2" id="KW-1185">Reference proteome</keyword>
<dbReference type="AlphaFoldDB" id="A0A927GTT6"/>
<name>A0A927GTT6_9BACL</name>
<reference evidence="1" key="1">
    <citation type="submission" date="2020-09" db="EMBL/GenBank/DDBJ databases">
        <title>A novel bacterium of genus Paenibacillus, isolated from South China Sea.</title>
        <authorList>
            <person name="Huang H."/>
            <person name="Mo K."/>
            <person name="Hu Y."/>
        </authorList>
    </citation>
    <scope>NUCLEOTIDE SEQUENCE</scope>
    <source>
        <strain evidence="1">IB182496</strain>
    </source>
</reference>
<organism evidence="1 2">
    <name type="scientific">Paenibacillus sabuli</name>
    <dbReference type="NCBI Taxonomy" id="2772509"/>
    <lineage>
        <taxon>Bacteria</taxon>
        <taxon>Bacillati</taxon>
        <taxon>Bacillota</taxon>
        <taxon>Bacilli</taxon>
        <taxon>Bacillales</taxon>
        <taxon>Paenibacillaceae</taxon>
        <taxon>Paenibacillus</taxon>
    </lineage>
</organism>
<evidence type="ECO:0000313" key="2">
    <source>
        <dbReference type="Proteomes" id="UP000621560"/>
    </source>
</evidence>
<dbReference type="PANTHER" id="PTHR34796">
    <property type="entry name" value="EXPRESSED PROTEIN"/>
    <property type="match status" value="1"/>
</dbReference>
<accession>A0A927GTT6</accession>
<dbReference type="InterPro" id="IPR005500">
    <property type="entry name" value="DUF309"/>
</dbReference>
<protein>
    <submittedName>
        <fullName evidence="1">DUF309 domain-containing protein</fullName>
    </submittedName>
</protein>
<comment type="caution">
    <text evidence="1">The sequence shown here is derived from an EMBL/GenBank/DDBJ whole genome shotgun (WGS) entry which is preliminary data.</text>
</comment>
<dbReference type="Pfam" id="PF03745">
    <property type="entry name" value="DUF309"/>
    <property type="match status" value="1"/>
</dbReference>
<dbReference type="EMBL" id="JACXIZ010000043">
    <property type="protein sequence ID" value="MBD2847636.1"/>
    <property type="molecule type" value="Genomic_DNA"/>
</dbReference>
<dbReference type="PANTHER" id="PTHR34796:SF1">
    <property type="entry name" value="EXPRESSED PROTEIN"/>
    <property type="match status" value="1"/>
</dbReference>
<dbReference type="SUPFAM" id="SSF140663">
    <property type="entry name" value="TTHA0068-like"/>
    <property type="match status" value="1"/>
</dbReference>
<dbReference type="RefSeq" id="WP_190920744.1">
    <property type="nucleotide sequence ID" value="NZ_JACXIZ010000043.1"/>
</dbReference>
<evidence type="ECO:0000313" key="1">
    <source>
        <dbReference type="EMBL" id="MBD2847636.1"/>
    </source>
</evidence>
<dbReference type="Gene3D" id="1.10.3450.10">
    <property type="entry name" value="TTHA0068-like"/>
    <property type="match status" value="1"/>
</dbReference>
<gene>
    <name evidence="1" type="ORF">IDH44_20795</name>
</gene>
<proteinExistence type="predicted"/>
<dbReference type="InterPro" id="IPR023203">
    <property type="entry name" value="TTHA0068_sf"/>
</dbReference>
<sequence length="186" mass="21009">MKHYPEAYVRYLIEFHATRDYFECHELLEEHWKEEGPAAPLARTWVALIQLAVGQYHHRRGNASGALKMLRQALRGFDQEALAGLGLDGGRLQEMVRGRARELEGGGRSCPFRDLNLPLADPDLVARCLARGDEIRASWGLPSRIDDVALVHRHTLRDRTDVIAAREAALARRRSGQDDRPGAIRN</sequence>